<proteinExistence type="predicted"/>
<gene>
    <name evidence="3" type="ORF">PoB_002789200</name>
</gene>
<evidence type="ECO:0000313" key="3">
    <source>
        <dbReference type="EMBL" id="GFO01387.1"/>
    </source>
</evidence>
<sequence length="164" mass="18317">MAFQRTATYVKALAFAVMFGAVCGEDALIFRSEGTDTGYATNCGSEPFNMSWTPKVLSAKRSVEIDLKYTIAHDLNGGDYNLTVTYYGDKTPFLVYANPFTCDDIKEILPCPMKKGGTIQRKLPIEKTKYLLSFPGHFIITAEVKNEKQEQMFCAKLDVVVNNN</sequence>
<keyword evidence="4" id="KW-1185">Reference proteome</keyword>
<feature type="domain" description="MD-2-related lipid-recognition" evidence="2">
    <location>
        <begin position="51"/>
        <end position="159"/>
    </location>
</feature>
<dbReference type="AlphaFoldDB" id="A0AAV4A248"/>
<evidence type="ECO:0000313" key="4">
    <source>
        <dbReference type="Proteomes" id="UP000735302"/>
    </source>
</evidence>
<dbReference type="InterPro" id="IPR014756">
    <property type="entry name" value="Ig_E-set"/>
</dbReference>
<protein>
    <recommendedName>
        <fullName evidence="2">MD-2-related lipid-recognition domain-containing protein</fullName>
    </recommendedName>
</protein>
<name>A0AAV4A248_9GAST</name>
<dbReference type="EMBL" id="BLXT01003273">
    <property type="protein sequence ID" value="GFO01387.1"/>
    <property type="molecule type" value="Genomic_DNA"/>
</dbReference>
<keyword evidence="1" id="KW-0732">Signal</keyword>
<dbReference type="Gene3D" id="2.60.40.770">
    <property type="match status" value="1"/>
</dbReference>
<dbReference type="Proteomes" id="UP000735302">
    <property type="component" value="Unassembled WGS sequence"/>
</dbReference>
<evidence type="ECO:0000256" key="1">
    <source>
        <dbReference type="SAM" id="SignalP"/>
    </source>
</evidence>
<feature type="signal peptide" evidence="1">
    <location>
        <begin position="1"/>
        <end position="24"/>
    </location>
</feature>
<dbReference type="InterPro" id="IPR003172">
    <property type="entry name" value="ML_dom"/>
</dbReference>
<feature type="chain" id="PRO_5043842403" description="MD-2-related lipid-recognition domain-containing protein" evidence="1">
    <location>
        <begin position="25"/>
        <end position="164"/>
    </location>
</feature>
<accession>A0AAV4A248</accession>
<organism evidence="3 4">
    <name type="scientific">Plakobranchus ocellatus</name>
    <dbReference type="NCBI Taxonomy" id="259542"/>
    <lineage>
        <taxon>Eukaryota</taxon>
        <taxon>Metazoa</taxon>
        <taxon>Spiralia</taxon>
        <taxon>Lophotrochozoa</taxon>
        <taxon>Mollusca</taxon>
        <taxon>Gastropoda</taxon>
        <taxon>Heterobranchia</taxon>
        <taxon>Euthyneura</taxon>
        <taxon>Panpulmonata</taxon>
        <taxon>Sacoglossa</taxon>
        <taxon>Placobranchoidea</taxon>
        <taxon>Plakobranchidae</taxon>
        <taxon>Plakobranchus</taxon>
    </lineage>
</organism>
<dbReference type="SUPFAM" id="SSF81296">
    <property type="entry name" value="E set domains"/>
    <property type="match status" value="1"/>
</dbReference>
<reference evidence="3 4" key="1">
    <citation type="journal article" date="2021" name="Elife">
        <title>Chloroplast acquisition without the gene transfer in kleptoplastic sea slugs, Plakobranchus ocellatus.</title>
        <authorList>
            <person name="Maeda T."/>
            <person name="Takahashi S."/>
            <person name="Yoshida T."/>
            <person name="Shimamura S."/>
            <person name="Takaki Y."/>
            <person name="Nagai Y."/>
            <person name="Toyoda A."/>
            <person name="Suzuki Y."/>
            <person name="Arimoto A."/>
            <person name="Ishii H."/>
            <person name="Satoh N."/>
            <person name="Nishiyama T."/>
            <person name="Hasebe M."/>
            <person name="Maruyama T."/>
            <person name="Minagawa J."/>
            <person name="Obokata J."/>
            <person name="Shigenobu S."/>
        </authorList>
    </citation>
    <scope>NUCLEOTIDE SEQUENCE [LARGE SCALE GENOMIC DNA]</scope>
</reference>
<comment type="caution">
    <text evidence="3">The sequence shown here is derived from an EMBL/GenBank/DDBJ whole genome shotgun (WGS) entry which is preliminary data.</text>
</comment>
<evidence type="ECO:0000259" key="2">
    <source>
        <dbReference type="Pfam" id="PF02221"/>
    </source>
</evidence>
<dbReference type="Pfam" id="PF02221">
    <property type="entry name" value="E1_DerP2_DerF2"/>
    <property type="match status" value="1"/>
</dbReference>